<dbReference type="Proteomes" id="UP000328092">
    <property type="component" value="Unassembled WGS sequence"/>
</dbReference>
<dbReference type="EMBL" id="CAADFC020000025">
    <property type="protein sequence ID" value="VIO75700.1"/>
    <property type="molecule type" value="Genomic_DNA"/>
</dbReference>
<dbReference type="AlphaFoldDB" id="A0A508TMU2"/>
<protein>
    <submittedName>
        <fullName evidence="2">Uncharacterized protein</fullName>
    </submittedName>
</protein>
<organism evidence="2 3">
    <name type="scientific">Bradyrhizobium ivorense</name>
    <dbReference type="NCBI Taxonomy" id="2511166"/>
    <lineage>
        <taxon>Bacteria</taxon>
        <taxon>Pseudomonadati</taxon>
        <taxon>Pseudomonadota</taxon>
        <taxon>Alphaproteobacteria</taxon>
        <taxon>Hyphomicrobiales</taxon>
        <taxon>Nitrobacteraceae</taxon>
        <taxon>Bradyrhizobium</taxon>
    </lineage>
</organism>
<evidence type="ECO:0000313" key="3">
    <source>
        <dbReference type="Proteomes" id="UP000328092"/>
    </source>
</evidence>
<evidence type="ECO:0000256" key="1">
    <source>
        <dbReference type="SAM" id="MobiDB-lite"/>
    </source>
</evidence>
<evidence type="ECO:0000313" key="2">
    <source>
        <dbReference type="EMBL" id="VIO75700.1"/>
    </source>
</evidence>
<feature type="region of interest" description="Disordered" evidence="1">
    <location>
        <begin position="115"/>
        <end position="162"/>
    </location>
</feature>
<sequence>MPVARYFMFVGGVLLALLFAFDAFTPKESVVGSAIQSAGGIDKSTVRIKSTQKLPELVVYDTNLPTIVPSQVNAVAAAAPAAARDSSAQSRVRDTFAQFVPGEKNEAASKPVVAEAKPVEQPVQPAQAPKKRKIARSHAHPPTQLQPQRFAQPGPFQSGPYQPYRVAQQQQRFGFFNW</sequence>
<feature type="compositionally biased region" description="Low complexity" evidence="1">
    <location>
        <begin position="119"/>
        <end position="128"/>
    </location>
</feature>
<accession>A0A508TMU2</accession>
<gene>
    <name evidence="2" type="ORF">CI1B_60570</name>
</gene>
<keyword evidence="3" id="KW-1185">Reference proteome</keyword>
<dbReference type="RefSeq" id="WP_139484414.1">
    <property type="nucleotide sequence ID" value="NZ_CAADFB020000030.1"/>
</dbReference>
<name>A0A508TMU2_9BRAD</name>
<comment type="caution">
    <text evidence="2">The sequence shown here is derived from an EMBL/GenBank/DDBJ whole genome shotgun (WGS) entry which is preliminary data.</text>
</comment>
<feature type="compositionally biased region" description="Basic residues" evidence="1">
    <location>
        <begin position="129"/>
        <end position="139"/>
    </location>
</feature>
<dbReference type="OrthoDB" id="8235211at2"/>
<proteinExistence type="predicted"/>
<reference evidence="2" key="1">
    <citation type="submission" date="2019-02" db="EMBL/GenBank/DDBJ databases">
        <authorList>
            <person name="Pothier F.J."/>
        </authorList>
    </citation>
    <scope>NUCLEOTIDE SEQUENCE</scope>
    <source>
        <strain evidence="2">CI-1B</strain>
    </source>
</reference>